<dbReference type="SUPFAM" id="SSF48264">
    <property type="entry name" value="Cytochrome P450"/>
    <property type="match status" value="1"/>
</dbReference>
<comment type="similarity">
    <text evidence="1">Belongs to the cytochrome P450 family.</text>
</comment>
<dbReference type="InterPro" id="IPR036396">
    <property type="entry name" value="Cyt_P450_sf"/>
</dbReference>
<keyword evidence="3" id="KW-1185">Reference proteome</keyword>
<dbReference type="PANTHER" id="PTHR24305">
    <property type="entry name" value="CYTOCHROME P450"/>
    <property type="match status" value="1"/>
</dbReference>
<evidence type="ECO:0000313" key="2">
    <source>
        <dbReference type="EMBL" id="MFC7403650.1"/>
    </source>
</evidence>
<dbReference type="EMBL" id="JBHTCQ010000001">
    <property type="protein sequence ID" value="MFC7403650.1"/>
    <property type="molecule type" value="Genomic_DNA"/>
</dbReference>
<dbReference type="Proteomes" id="UP001596455">
    <property type="component" value="Unassembled WGS sequence"/>
</dbReference>
<dbReference type="RefSeq" id="WP_382390311.1">
    <property type="nucleotide sequence ID" value="NZ_JBHTCQ010000001.1"/>
</dbReference>
<protein>
    <submittedName>
        <fullName evidence="2">Cytochrome P450</fullName>
    </submittedName>
</protein>
<dbReference type="Pfam" id="PF00067">
    <property type="entry name" value="p450"/>
    <property type="match status" value="1"/>
</dbReference>
<evidence type="ECO:0000313" key="3">
    <source>
        <dbReference type="Proteomes" id="UP001596455"/>
    </source>
</evidence>
<organism evidence="2 3">
    <name type="scientific">Georgenia alba</name>
    <dbReference type="NCBI Taxonomy" id="2233858"/>
    <lineage>
        <taxon>Bacteria</taxon>
        <taxon>Bacillati</taxon>
        <taxon>Actinomycetota</taxon>
        <taxon>Actinomycetes</taxon>
        <taxon>Micrococcales</taxon>
        <taxon>Bogoriellaceae</taxon>
        <taxon>Georgenia</taxon>
    </lineage>
</organism>
<accession>A0ABW2Q7U5</accession>
<dbReference type="PANTHER" id="PTHR24305:SF166">
    <property type="entry name" value="CYTOCHROME P450 12A4, MITOCHONDRIAL-RELATED"/>
    <property type="match status" value="1"/>
</dbReference>
<comment type="caution">
    <text evidence="2">The sequence shown here is derived from an EMBL/GenBank/DDBJ whole genome shotgun (WGS) entry which is preliminary data.</text>
</comment>
<proteinExistence type="inferred from homology"/>
<name>A0ABW2Q7U5_9MICO</name>
<evidence type="ECO:0000256" key="1">
    <source>
        <dbReference type="ARBA" id="ARBA00010617"/>
    </source>
</evidence>
<dbReference type="InterPro" id="IPR050121">
    <property type="entry name" value="Cytochrome_P450_monoxygenase"/>
</dbReference>
<dbReference type="InterPro" id="IPR001128">
    <property type="entry name" value="Cyt_P450"/>
</dbReference>
<reference evidence="3" key="1">
    <citation type="journal article" date="2019" name="Int. J. Syst. Evol. Microbiol.">
        <title>The Global Catalogue of Microorganisms (GCM) 10K type strain sequencing project: providing services to taxonomists for standard genome sequencing and annotation.</title>
        <authorList>
            <consortium name="The Broad Institute Genomics Platform"/>
            <consortium name="The Broad Institute Genome Sequencing Center for Infectious Disease"/>
            <person name="Wu L."/>
            <person name="Ma J."/>
        </authorList>
    </citation>
    <scope>NUCLEOTIDE SEQUENCE [LARGE SCALE GENOMIC DNA]</scope>
    <source>
        <strain evidence="3">JCM 1490</strain>
    </source>
</reference>
<gene>
    <name evidence="2" type="ORF">ACFQQL_00910</name>
</gene>
<dbReference type="Gene3D" id="1.10.630.10">
    <property type="entry name" value="Cytochrome P450"/>
    <property type="match status" value="1"/>
</dbReference>
<sequence length="442" mass="48411">MPRSSPAGSTLPRLSFADTARVAAGVFGPILAQGVIVRRPAVVGLAERLDTHRQAARILGDLRERYGRGPVLLAIPGRDLAVVLDPDDAARVLEESPHPFTPANREKVTALRHFEPHGVLISDAEHRMIRRPWNEEVLDHREELHRLHQHVVRVVREEVAGLEGLPVLDWDAQAAAFWRVVRRVVLGDAARDDHELTDLMVDLRAQANWAFLRPRSTRRLRRLGELLRRHVAEAPPESLAAVVARTPGLPGTAPLGQMPQWLFAFDAAGIATHRALALLAAHPQVLAQVRAEDPSAHRGLRPTARATVLESLRLWPTTLTILRDGVAETDWSGRTAPAGTGFAIVSSYFHRDAGRLAWADAFAPEIWQDDRAQTSRAIVPFSAGPARCPGRTLVLDVTSELLAATVGRFDVTAVPPVRVRTGGPVPRTLAHTGLRFRLTPGA</sequence>